<dbReference type="PANTHER" id="PTHR10039:SF15">
    <property type="entry name" value="NACHT DOMAIN-CONTAINING PROTEIN"/>
    <property type="match status" value="1"/>
</dbReference>
<reference evidence="5" key="1">
    <citation type="submission" date="2020-05" db="EMBL/GenBank/DDBJ databases">
        <title>Mycena genomes resolve the evolution of fungal bioluminescence.</title>
        <authorList>
            <person name="Tsai I.J."/>
        </authorList>
    </citation>
    <scope>NUCLEOTIDE SEQUENCE</scope>
    <source>
        <strain evidence="5">171206Taipei</strain>
    </source>
</reference>
<keyword evidence="3" id="KW-0472">Membrane</keyword>
<proteinExistence type="predicted"/>
<evidence type="ECO:0000313" key="5">
    <source>
        <dbReference type="EMBL" id="KAF7297413.1"/>
    </source>
</evidence>
<feature type="transmembrane region" description="Helical" evidence="3">
    <location>
        <begin position="44"/>
        <end position="67"/>
    </location>
</feature>
<accession>A0A8H6SEE3</accession>
<dbReference type="OrthoDB" id="448455at2759"/>
<dbReference type="AlphaFoldDB" id="A0A8H6SEE3"/>
<feature type="region of interest" description="Disordered" evidence="2">
    <location>
        <begin position="11"/>
        <end position="34"/>
    </location>
</feature>
<dbReference type="InterPro" id="IPR027417">
    <property type="entry name" value="P-loop_NTPase"/>
</dbReference>
<gene>
    <name evidence="5" type="ORF">MIND_00974900</name>
</gene>
<evidence type="ECO:0000259" key="4">
    <source>
        <dbReference type="Pfam" id="PF24883"/>
    </source>
</evidence>
<dbReference type="Pfam" id="PF24883">
    <property type="entry name" value="NPHP3_N"/>
    <property type="match status" value="1"/>
</dbReference>
<evidence type="ECO:0000313" key="6">
    <source>
        <dbReference type="Proteomes" id="UP000636479"/>
    </source>
</evidence>
<evidence type="ECO:0000256" key="1">
    <source>
        <dbReference type="ARBA" id="ARBA00022737"/>
    </source>
</evidence>
<dbReference type="EMBL" id="JACAZF010000008">
    <property type="protein sequence ID" value="KAF7297413.1"/>
    <property type="molecule type" value="Genomic_DNA"/>
</dbReference>
<dbReference type="PANTHER" id="PTHR10039">
    <property type="entry name" value="AMELOGENIN"/>
    <property type="match status" value="1"/>
</dbReference>
<keyword evidence="6" id="KW-1185">Reference proteome</keyword>
<evidence type="ECO:0000256" key="3">
    <source>
        <dbReference type="SAM" id="Phobius"/>
    </source>
</evidence>
<feature type="compositionally biased region" description="Gly residues" evidence="2">
    <location>
        <begin position="12"/>
        <end position="27"/>
    </location>
</feature>
<sequence>MRTPTQVVYVSGGRGGDGGPSYAGDAGHGGRGEGPRFEMRHNKISYGLILVFCFVYMLMTLLNSMYFNQEDQRKERKTILEWLSPINFLVRHQELSETRQRGTGEWILLHPVFLEWKSTPGKVLWCSGIRESFNAMSAKIRANIGTASAGAGKTVLASKIFDHLLTLQLKQDTIGLACIYLNYKDAETQTYKNLLAALWRQLVINQDMTPAQHLYSERHLKQGVTATLDDIGSLLVALVAQLSQVFIVLDALDEYSGDCDALVQQIQDLGANIHIIVMTRVHIVPPATLSILELEITAHQEDINTYVIAKLQDRRLKRFLNNNTALQVKILEQINQTADKM</sequence>
<dbReference type="Proteomes" id="UP000636479">
    <property type="component" value="Unassembled WGS sequence"/>
</dbReference>
<comment type="caution">
    <text evidence="5">The sequence shown here is derived from an EMBL/GenBank/DDBJ whole genome shotgun (WGS) entry which is preliminary data.</text>
</comment>
<dbReference type="RefSeq" id="XP_037217772.1">
    <property type="nucleotide sequence ID" value="XM_037366360.1"/>
</dbReference>
<name>A0A8H6SEE3_9AGAR</name>
<dbReference type="GeneID" id="59348876"/>
<keyword evidence="3" id="KW-0812">Transmembrane</keyword>
<protein>
    <submittedName>
        <fullName evidence="5">ANK-REP-REGION domain-containing protein</fullName>
    </submittedName>
</protein>
<dbReference type="Gene3D" id="3.40.50.300">
    <property type="entry name" value="P-loop containing nucleotide triphosphate hydrolases"/>
    <property type="match status" value="1"/>
</dbReference>
<feature type="domain" description="Nephrocystin 3-like N-terminal" evidence="4">
    <location>
        <begin position="146"/>
        <end position="280"/>
    </location>
</feature>
<keyword evidence="1" id="KW-0677">Repeat</keyword>
<evidence type="ECO:0000256" key="2">
    <source>
        <dbReference type="SAM" id="MobiDB-lite"/>
    </source>
</evidence>
<keyword evidence="3" id="KW-1133">Transmembrane helix</keyword>
<dbReference type="SUPFAM" id="SSF52540">
    <property type="entry name" value="P-loop containing nucleoside triphosphate hydrolases"/>
    <property type="match status" value="1"/>
</dbReference>
<dbReference type="InterPro" id="IPR056884">
    <property type="entry name" value="NPHP3-like_N"/>
</dbReference>
<organism evidence="5 6">
    <name type="scientific">Mycena indigotica</name>
    <dbReference type="NCBI Taxonomy" id="2126181"/>
    <lineage>
        <taxon>Eukaryota</taxon>
        <taxon>Fungi</taxon>
        <taxon>Dikarya</taxon>
        <taxon>Basidiomycota</taxon>
        <taxon>Agaricomycotina</taxon>
        <taxon>Agaricomycetes</taxon>
        <taxon>Agaricomycetidae</taxon>
        <taxon>Agaricales</taxon>
        <taxon>Marasmiineae</taxon>
        <taxon>Mycenaceae</taxon>
        <taxon>Mycena</taxon>
    </lineage>
</organism>